<accession>A0A433ZSN3</accession>
<organism evidence="10 11">
    <name type="scientific">Morganella morganii</name>
    <name type="common">Proteus morganii</name>
    <dbReference type="NCBI Taxonomy" id="582"/>
    <lineage>
        <taxon>Bacteria</taxon>
        <taxon>Pseudomonadati</taxon>
        <taxon>Pseudomonadota</taxon>
        <taxon>Gammaproteobacteria</taxon>
        <taxon>Enterobacterales</taxon>
        <taxon>Morganellaceae</taxon>
        <taxon>Morganella</taxon>
    </lineage>
</organism>
<comment type="caution">
    <text evidence="10">The sequence shown here is derived from an EMBL/GenBank/DDBJ whole genome shotgun (WGS) entry which is preliminary data.</text>
</comment>
<evidence type="ECO:0000256" key="8">
    <source>
        <dbReference type="PIRSR" id="PIRSR038994-3"/>
    </source>
</evidence>
<dbReference type="Proteomes" id="UP000286908">
    <property type="component" value="Unassembled WGS sequence"/>
</dbReference>
<protein>
    <submittedName>
        <fullName evidence="10">N-acetylglucosamine-6-phosphate deacetylase</fullName>
    </submittedName>
</protein>
<keyword evidence="4 5" id="KW-0119">Carbohydrate metabolism</keyword>
<feature type="binding site" evidence="8">
    <location>
        <position position="128"/>
    </location>
    <ligand>
        <name>Zn(2+)</name>
        <dbReference type="ChEBI" id="CHEBI:29105"/>
    </ligand>
</feature>
<dbReference type="Gene3D" id="2.30.40.10">
    <property type="entry name" value="Urease, subunit C, domain 1"/>
    <property type="match status" value="1"/>
</dbReference>
<evidence type="ECO:0000313" key="11">
    <source>
        <dbReference type="Proteomes" id="UP000286908"/>
    </source>
</evidence>
<dbReference type="AlphaFoldDB" id="A0A433ZSN3"/>
<reference evidence="10 11" key="1">
    <citation type="submission" date="2017-08" db="EMBL/GenBank/DDBJ databases">
        <title>Draft genome sequence of pheromone producing symbiont Morganella morganii, of the female New Zealand grass grub Costelytra giveni.</title>
        <authorList>
            <person name="Laugraud A."/>
            <person name="Young S.D."/>
            <person name="Hurst M.H."/>
        </authorList>
    </citation>
    <scope>NUCLEOTIDE SEQUENCE [LARGE SCALE GENOMIC DNA]</scope>
    <source>
        <strain evidence="10 11">MMsCG</strain>
    </source>
</reference>
<feature type="binding site" evidence="7">
    <location>
        <begin position="218"/>
        <end position="219"/>
    </location>
    <ligand>
        <name>substrate</name>
    </ligand>
</feature>
<dbReference type="InterPro" id="IPR032466">
    <property type="entry name" value="Metal_Hydrolase"/>
</dbReference>
<evidence type="ECO:0000256" key="4">
    <source>
        <dbReference type="ARBA" id="ARBA00023277"/>
    </source>
</evidence>
<proteinExistence type="inferred from homology"/>
<feature type="binding site" evidence="7">
    <location>
        <position position="226"/>
    </location>
    <ligand>
        <name>substrate</name>
    </ligand>
</feature>
<feature type="binding site" evidence="8">
    <location>
        <position position="194"/>
    </location>
    <ligand>
        <name>Zn(2+)</name>
        <dbReference type="ChEBI" id="CHEBI:29105"/>
    </ligand>
</feature>
<dbReference type="EMBL" id="NRQY01000001">
    <property type="protein sequence ID" value="RUT65138.1"/>
    <property type="molecule type" value="Genomic_DNA"/>
</dbReference>
<dbReference type="InterPro" id="IPR011059">
    <property type="entry name" value="Metal-dep_hydrolase_composite"/>
</dbReference>
<comment type="cofactor">
    <cofactor evidence="8">
        <name>a divalent metal cation</name>
        <dbReference type="ChEBI" id="CHEBI:60240"/>
    </cofactor>
    <text evidence="8">Binds 1 divalent metal cation per subunit.</text>
</comment>
<evidence type="ECO:0000259" key="9">
    <source>
        <dbReference type="Pfam" id="PF01979"/>
    </source>
</evidence>
<evidence type="ECO:0000256" key="1">
    <source>
        <dbReference type="ARBA" id="ARBA00010716"/>
    </source>
</evidence>
<dbReference type="Gene3D" id="3.20.20.140">
    <property type="entry name" value="Metal-dependent hydrolases"/>
    <property type="match status" value="1"/>
</dbReference>
<feature type="binding site" evidence="7">
    <location>
        <begin position="305"/>
        <end position="307"/>
    </location>
    <ligand>
        <name>substrate</name>
    </ligand>
</feature>
<dbReference type="InterPro" id="IPR003764">
    <property type="entry name" value="GlcNAc_6-P_deAcase"/>
</dbReference>
<dbReference type="GO" id="GO:0008448">
    <property type="term" value="F:N-acetylglucosamine-6-phosphate deacetylase activity"/>
    <property type="evidence" value="ECO:0007669"/>
    <property type="project" value="InterPro"/>
</dbReference>
<dbReference type="NCBIfam" id="TIGR00221">
    <property type="entry name" value="nagA"/>
    <property type="match status" value="1"/>
</dbReference>
<dbReference type="PANTHER" id="PTHR11113:SF14">
    <property type="entry name" value="N-ACETYLGLUCOSAMINE-6-PHOSPHATE DEACETYLASE"/>
    <property type="match status" value="1"/>
</dbReference>
<evidence type="ECO:0000256" key="7">
    <source>
        <dbReference type="PIRSR" id="PIRSR038994-2"/>
    </source>
</evidence>
<feature type="binding site" evidence="8">
    <location>
        <position position="215"/>
    </location>
    <ligand>
        <name>Zn(2+)</name>
        <dbReference type="ChEBI" id="CHEBI:29105"/>
    </ligand>
</feature>
<dbReference type="PANTHER" id="PTHR11113">
    <property type="entry name" value="N-ACETYLGLUCOSAMINE-6-PHOSPHATE DEACETYLASE"/>
    <property type="match status" value="1"/>
</dbReference>
<keyword evidence="2 8" id="KW-0479">Metal-binding</keyword>
<evidence type="ECO:0000256" key="3">
    <source>
        <dbReference type="ARBA" id="ARBA00022801"/>
    </source>
</evidence>
<evidence type="ECO:0000256" key="6">
    <source>
        <dbReference type="PIRSR" id="PIRSR038994-1"/>
    </source>
</evidence>
<dbReference type="SUPFAM" id="SSF51338">
    <property type="entry name" value="Composite domain of metallo-dependent hydrolases"/>
    <property type="match status" value="1"/>
</dbReference>
<keyword evidence="3 5" id="KW-0378">Hydrolase</keyword>
<sequence length="379" mass="40889">MIQQIRARRVLTEYGWRENQAVMVSDGTITAITPLTAKETQFDAEQLCPAYMDTHVHGGQGMDVMDDNPQALKTIAAFKAQQGVAAWLATTVTAPLPDLRSTLARIARYCQQQTTTEPVAEVLGSYLEGPYFTPQNKGAHSPELFRELQISELDTLIADAEGTLKVIALAPEKPEALNAIRHLKRRGLNVMLGHSAATYEQTLAALDAGADGLVHCFNGMTGLHHREPSMAGAGLSDPRAWLELIADGHHVHPAVMRIVCQCAAHRTVLITDAMRAAGQPDGIYDICGHDVTMKAGIVRTASGCLAGSTLALDDAVSRMITDTGTLPETAIRMASLQPAQLLGITATHGSISPGKRAHFNDLNSDWRVTQTWVHGQPVR</sequence>
<name>A0A433ZSN3_MORMO</name>
<evidence type="ECO:0000313" key="10">
    <source>
        <dbReference type="EMBL" id="RUT65138.1"/>
    </source>
</evidence>
<feature type="binding site" evidence="7">
    <location>
        <position position="250"/>
    </location>
    <ligand>
        <name>substrate</name>
    </ligand>
</feature>
<dbReference type="InterPro" id="IPR006680">
    <property type="entry name" value="Amidohydro-rel"/>
</dbReference>
<comment type="similarity">
    <text evidence="1 5">Belongs to the metallo-dependent hydrolases superfamily. NagA family.</text>
</comment>
<feature type="domain" description="Amidohydrolase-related" evidence="9">
    <location>
        <begin position="47"/>
        <end position="378"/>
    </location>
</feature>
<feature type="active site" description="Proton donor/acceptor" evidence="6">
    <location>
        <position position="272"/>
    </location>
</feature>
<dbReference type="GO" id="GO:0046872">
    <property type="term" value="F:metal ion binding"/>
    <property type="evidence" value="ECO:0007669"/>
    <property type="project" value="UniProtKB-KW"/>
</dbReference>
<feature type="binding site" evidence="7">
    <location>
        <position position="139"/>
    </location>
    <ligand>
        <name>substrate</name>
    </ligand>
</feature>
<evidence type="ECO:0000256" key="5">
    <source>
        <dbReference type="PIRNR" id="PIRNR038994"/>
    </source>
</evidence>
<evidence type="ECO:0000256" key="2">
    <source>
        <dbReference type="ARBA" id="ARBA00022723"/>
    </source>
</evidence>
<dbReference type="Pfam" id="PF01979">
    <property type="entry name" value="Amidohydro_1"/>
    <property type="match status" value="1"/>
</dbReference>
<dbReference type="PIRSF" id="PIRSF038994">
    <property type="entry name" value="NagA"/>
    <property type="match status" value="1"/>
</dbReference>
<dbReference type="OrthoDB" id="9776488at2"/>
<dbReference type="SUPFAM" id="SSF51556">
    <property type="entry name" value="Metallo-dependent hydrolases"/>
    <property type="match status" value="1"/>
</dbReference>
<gene>
    <name evidence="10" type="primary">nagA</name>
    <name evidence="10" type="ORF">CKG00_00990</name>
</gene>
<dbReference type="GO" id="GO:0006046">
    <property type="term" value="P:N-acetylglucosamine catabolic process"/>
    <property type="evidence" value="ECO:0007669"/>
    <property type="project" value="TreeGrafter"/>
</dbReference>
<dbReference type="CDD" id="cd00854">
    <property type="entry name" value="NagA"/>
    <property type="match status" value="1"/>
</dbReference>